<accession>A0AB39VQH8</accession>
<dbReference type="Pfam" id="PF09823">
    <property type="entry name" value="DUF2357"/>
    <property type="match status" value="1"/>
</dbReference>
<dbReference type="Pfam" id="PF04411">
    <property type="entry name" value="PDDEXK_7"/>
    <property type="match status" value="1"/>
</dbReference>
<dbReference type="EMBL" id="CP165628">
    <property type="protein sequence ID" value="XDU72469.1"/>
    <property type="molecule type" value="Genomic_DNA"/>
</dbReference>
<organism evidence="2">
    <name type="scientific">Rouxiella sp. WC2420</name>
    <dbReference type="NCBI Taxonomy" id="3234145"/>
    <lineage>
        <taxon>Bacteria</taxon>
        <taxon>Pseudomonadati</taxon>
        <taxon>Pseudomonadota</taxon>
        <taxon>Gammaproteobacteria</taxon>
        <taxon>Enterobacterales</taxon>
        <taxon>Yersiniaceae</taxon>
        <taxon>Rouxiella</taxon>
    </lineage>
</organism>
<dbReference type="InterPro" id="IPR018633">
    <property type="entry name" value="DUF2357"/>
</dbReference>
<dbReference type="RefSeq" id="WP_369789268.1">
    <property type="nucleotide sequence ID" value="NZ_CP165628.1"/>
</dbReference>
<sequence>MTDLIRLQTAHFELTIWCSDIEKRQDIYTKTLEKRSGYFPFSEIRFYPPLELLSQPFIAESLQSLDYKATSNGAMYALILKKPLFFENIQYQIEWEFKDINVQNAQVAHRLNSVNDCFRFTKSHGRNDARLTGSINTNNDIGWFKLPLRYQVGDITHESTLSFEVLPTKMDLQTDLAAMYQSIDEQYPLWRFSLAEKTEQDAAKGSQRGNFPLLWLANFNSLRRQFENGLKVITQAPHSRLKNTVSYTKADRLKGRLSHRLSERVQEDIRGGKLYKRYRVEKKHLSVDTPENRFIKMVVKHSKDCLAGFHNQLTENNKSPDKQRISKAFLDEITSWEQTLTKMHNQEFLREVGNYNGLSRESLVLQQKTGYSAVYSVWQQLKFYLDVFSNQASVSMKSVAEIYEVWCFLTLREILVEDLGFKEISSKKSALQINSYMEYQFKDGLGNAFKFTRDDGLKARLAHEPIFKADGSYLRSHIVPQKPDIFLEITFPNGKQFIWLFDAKYRIKTFDSRFNENIEASQDYGDDLAPEDAINQMHRYRDALIRMNSEVSKTTQKGYQKSRPVFGAFALYPGFFNQNLDPNPYAEAIEEIGIGAFALLPSEDQQNKNQKMGRAWLTNFLIMQVGLPQSKESSEVRQESLLLNDSVRIPHYGMQQALYPDLVMTAALAGTRGRKKKYFDAFEAGDAKWYHVKEATFVKKYAGHVVPEIKFIALASTSALSSNTKKMDKLWPVNGVSVVSRRDITEEQAGSISNSEERYYLFKLGKPLTFKNAIEGVPHQPIVNSLRLTTINRLENSSVFSDVQEVYPEVRVKS</sequence>
<reference evidence="2" key="1">
    <citation type="submission" date="2024-07" db="EMBL/GenBank/DDBJ databases">
        <authorList>
            <person name="Biller S.J."/>
        </authorList>
    </citation>
    <scope>NUCLEOTIDE SEQUENCE</scope>
    <source>
        <strain evidence="2">WC2420</strain>
    </source>
</reference>
<proteinExistence type="predicted"/>
<dbReference type="InterPro" id="IPR007505">
    <property type="entry name" value="PDDEXK_7"/>
</dbReference>
<gene>
    <name evidence="2" type="ORF">AB3G37_23825</name>
</gene>
<feature type="domain" description="DUF2357" evidence="1">
    <location>
        <begin position="132"/>
        <end position="378"/>
    </location>
</feature>
<dbReference type="AlphaFoldDB" id="A0AB39VQH8"/>
<protein>
    <submittedName>
        <fullName evidence="2">DUF2357 domain-containing protein</fullName>
    </submittedName>
</protein>
<name>A0AB39VQH8_9GAMM</name>
<evidence type="ECO:0000259" key="1">
    <source>
        <dbReference type="Pfam" id="PF09823"/>
    </source>
</evidence>
<evidence type="ECO:0000313" key="2">
    <source>
        <dbReference type="EMBL" id="XDU72469.1"/>
    </source>
</evidence>